<proteinExistence type="predicted"/>
<evidence type="ECO:0000313" key="4">
    <source>
        <dbReference type="Proteomes" id="UP000198412"/>
    </source>
</evidence>
<reference evidence="4" key="1">
    <citation type="submission" date="2017-06" db="EMBL/GenBank/DDBJ databases">
        <authorList>
            <person name="Varghese N."/>
            <person name="Submissions S."/>
        </authorList>
    </citation>
    <scope>NUCLEOTIDE SEQUENCE [LARGE SCALE GENOMIC DNA]</scope>
    <source>
        <strain evidence="4">DSM 27993</strain>
    </source>
</reference>
<dbReference type="EMBL" id="FZNX01000006">
    <property type="protein sequence ID" value="SNR80962.1"/>
    <property type="molecule type" value="Genomic_DNA"/>
</dbReference>
<evidence type="ECO:0000256" key="1">
    <source>
        <dbReference type="SAM" id="Phobius"/>
    </source>
</evidence>
<dbReference type="InterPro" id="IPR023393">
    <property type="entry name" value="START-like_dom_sf"/>
</dbReference>
<evidence type="ECO:0000313" key="3">
    <source>
        <dbReference type="EMBL" id="SNR80962.1"/>
    </source>
</evidence>
<feature type="domain" description="AraC effector-binding" evidence="2">
    <location>
        <begin position="201"/>
        <end position="336"/>
    </location>
</feature>
<dbReference type="OrthoDB" id="9807923at2"/>
<dbReference type="RefSeq" id="WP_089379478.1">
    <property type="nucleotide sequence ID" value="NZ_FZNX01000006.1"/>
</dbReference>
<keyword evidence="1" id="KW-1133">Transmembrane helix</keyword>
<sequence>MKILKYILLLLLILVIGSAIYIATLESKYDIKRTRIIKAPAEVIFNNINDFKNWEHWGPWMEMDSTIVASYPEVTSGVGASYTWTGKDGLGSMKTVSLIPNKEIIQQIDFGTGSTPEVYWDITRTDTGNAVTWGMRGKSSFGEKIYWLTQGGIEKNMVPMHDRGLELLEQHLIKEMDKHSFTIVGEIDYGGGFYLYQTTSCKIDVVDKKMGEMFPAVIKYMEDNSIEASGKPFLLTHNWDEANNTTMFSTCVPVKERVITTDDVLTGFLKPQKTFKTIYKGSYSYSYKAWEAAYKDLVKQGFTELEGGEPFEVYTVRPGDDPNPANWITEIYIPIK</sequence>
<dbReference type="Gene3D" id="3.20.80.10">
    <property type="entry name" value="Regulatory factor, effector binding domain"/>
    <property type="match status" value="1"/>
</dbReference>
<dbReference type="InterPro" id="IPR011256">
    <property type="entry name" value="Reg_factor_effector_dom_sf"/>
</dbReference>
<name>A0A238ZD03_9FLAO</name>
<dbReference type="SMART" id="SM00871">
    <property type="entry name" value="AraC_E_bind"/>
    <property type="match status" value="1"/>
</dbReference>
<dbReference type="CDD" id="cd07818">
    <property type="entry name" value="SRPBCC_1"/>
    <property type="match status" value="1"/>
</dbReference>
<dbReference type="SUPFAM" id="SSF55961">
    <property type="entry name" value="Bet v1-like"/>
    <property type="match status" value="1"/>
</dbReference>
<feature type="transmembrane region" description="Helical" evidence="1">
    <location>
        <begin position="6"/>
        <end position="25"/>
    </location>
</feature>
<keyword evidence="4" id="KW-1185">Reference proteome</keyword>
<dbReference type="Pfam" id="PF06445">
    <property type="entry name" value="GyrI-like"/>
    <property type="match status" value="1"/>
</dbReference>
<evidence type="ECO:0000259" key="2">
    <source>
        <dbReference type="SMART" id="SM00871"/>
    </source>
</evidence>
<accession>A0A238ZD03</accession>
<dbReference type="Gene3D" id="3.30.530.20">
    <property type="match status" value="1"/>
</dbReference>
<dbReference type="InterPro" id="IPR029442">
    <property type="entry name" value="GyrI-like"/>
</dbReference>
<keyword evidence="1" id="KW-0812">Transmembrane</keyword>
<dbReference type="SUPFAM" id="SSF55136">
    <property type="entry name" value="Probable bacterial effector-binding domain"/>
    <property type="match status" value="1"/>
</dbReference>
<gene>
    <name evidence="3" type="ORF">SAMN04488111_3229</name>
</gene>
<keyword evidence="1" id="KW-0472">Membrane</keyword>
<protein>
    <submittedName>
        <fullName evidence="3">GyrI-like small molecule binding domain-containing protein</fullName>
    </submittedName>
</protein>
<organism evidence="3 4">
    <name type="scientific">Lutibacter flavus</name>
    <dbReference type="NCBI Taxonomy" id="691689"/>
    <lineage>
        <taxon>Bacteria</taxon>
        <taxon>Pseudomonadati</taxon>
        <taxon>Bacteroidota</taxon>
        <taxon>Flavobacteriia</taxon>
        <taxon>Flavobacteriales</taxon>
        <taxon>Flavobacteriaceae</taxon>
        <taxon>Lutibacter</taxon>
    </lineage>
</organism>
<dbReference type="Proteomes" id="UP000198412">
    <property type="component" value="Unassembled WGS sequence"/>
</dbReference>
<dbReference type="InterPro" id="IPR010499">
    <property type="entry name" value="AraC_E-bd"/>
</dbReference>
<dbReference type="AlphaFoldDB" id="A0A238ZD03"/>